<keyword evidence="3" id="KW-1185">Reference proteome</keyword>
<name>A0A9Q0BKC4_9MUSC</name>
<evidence type="ECO:0000313" key="2">
    <source>
        <dbReference type="EMBL" id="KAI8034609.1"/>
    </source>
</evidence>
<dbReference type="AlphaFoldDB" id="A0A9Q0BKC4"/>
<proteinExistence type="predicted"/>
<feature type="region of interest" description="Disordered" evidence="1">
    <location>
        <begin position="309"/>
        <end position="328"/>
    </location>
</feature>
<organism evidence="2 3">
    <name type="scientific">Drosophila gunungcola</name>
    <name type="common">fruit fly</name>
    <dbReference type="NCBI Taxonomy" id="103775"/>
    <lineage>
        <taxon>Eukaryota</taxon>
        <taxon>Metazoa</taxon>
        <taxon>Ecdysozoa</taxon>
        <taxon>Arthropoda</taxon>
        <taxon>Hexapoda</taxon>
        <taxon>Insecta</taxon>
        <taxon>Pterygota</taxon>
        <taxon>Neoptera</taxon>
        <taxon>Endopterygota</taxon>
        <taxon>Diptera</taxon>
        <taxon>Brachycera</taxon>
        <taxon>Muscomorpha</taxon>
        <taxon>Ephydroidea</taxon>
        <taxon>Drosophilidae</taxon>
        <taxon>Drosophila</taxon>
        <taxon>Sophophora</taxon>
    </lineage>
</organism>
<sequence>MKSVAIRPKPPGSGNRRALRPAAKRVGQKRIYHCGVCLAGFPRHLATKRHEEQCAARLRRLFICCHCLTLYGDEARLERHPAAQARRRPVPVPAVRQALQIGHLPVPPCGQLARRAVALLLRHVRRQLQRREDLQRDAGAAGARRRGAPPALPGVHGQRNRQPGRRNRGPGDAGGESRGPAAQRRLGRRPHLRLAHGPGQGVVHCGRDQAERLCVPLLRQRVFGQLGPGAAPGAGSREESAGLLLLRQEPWQPGCPAVPPATCPRAVARPCVRRLPGGLRHRRSPEEAREQPAPGPSAACVSHLRQGLRPALPSHPAHGHGSRPRARQVRLPALPVALLPGHRSRAARQREASVEGLRRQSFDRTLKTIVN</sequence>
<protein>
    <submittedName>
        <fullName evidence="2">Uncharacterized protein</fullName>
    </submittedName>
</protein>
<feature type="region of interest" description="Disordered" evidence="1">
    <location>
        <begin position="277"/>
        <end position="300"/>
    </location>
</feature>
<accession>A0A9Q0BKC4</accession>
<reference evidence="2" key="1">
    <citation type="journal article" date="2023" name="Genome Biol. Evol.">
        <title>Long-read-based Genome Assembly of Drosophila gunungcola Reveals Fewer Chemosensory Genes in Flower-breeding Species.</title>
        <authorList>
            <person name="Negi A."/>
            <person name="Liao B.Y."/>
            <person name="Yeh S.D."/>
        </authorList>
    </citation>
    <scope>NUCLEOTIDE SEQUENCE</scope>
    <source>
        <strain evidence="2">Sukarami</strain>
    </source>
</reference>
<evidence type="ECO:0000313" key="3">
    <source>
        <dbReference type="Proteomes" id="UP001059596"/>
    </source>
</evidence>
<feature type="compositionally biased region" description="Basic residues" evidence="1">
    <location>
        <begin position="185"/>
        <end position="194"/>
    </location>
</feature>
<feature type="region of interest" description="Disordered" evidence="1">
    <location>
        <begin position="1"/>
        <end position="22"/>
    </location>
</feature>
<feature type="compositionally biased region" description="Basic residues" evidence="1">
    <location>
        <begin position="158"/>
        <end position="168"/>
    </location>
</feature>
<feature type="compositionally biased region" description="Basic residues" evidence="1">
    <location>
        <begin position="317"/>
        <end position="328"/>
    </location>
</feature>
<evidence type="ECO:0000256" key="1">
    <source>
        <dbReference type="SAM" id="MobiDB-lite"/>
    </source>
</evidence>
<comment type="caution">
    <text evidence="2">The sequence shown here is derived from an EMBL/GenBank/DDBJ whole genome shotgun (WGS) entry which is preliminary data.</text>
</comment>
<gene>
    <name evidence="2" type="ORF">M5D96_012663</name>
</gene>
<dbReference type="Proteomes" id="UP001059596">
    <property type="component" value="Unassembled WGS sequence"/>
</dbReference>
<dbReference type="EMBL" id="JAMKOV010000067">
    <property type="protein sequence ID" value="KAI8034609.1"/>
    <property type="molecule type" value="Genomic_DNA"/>
</dbReference>
<feature type="region of interest" description="Disordered" evidence="1">
    <location>
        <begin position="132"/>
        <end position="200"/>
    </location>
</feature>